<organism evidence="1 2">
    <name type="scientific">Rhodopseudomonas palustris</name>
    <dbReference type="NCBI Taxonomy" id="1076"/>
    <lineage>
        <taxon>Bacteria</taxon>
        <taxon>Pseudomonadati</taxon>
        <taxon>Pseudomonadota</taxon>
        <taxon>Alphaproteobacteria</taxon>
        <taxon>Hyphomicrobiales</taxon>
        <taxon>Nitrobacteraceae</taxon>
        <taxon>Rhodopseudomonas</taxon>
    </lineage>
</organism>
<proteinExistence type="predicted"/>
<dbReference type="AlphaFoldDB" id="A0A418V0K7"/>
<protein>
    <submittedName>
        <fullName evidence="1">Uncharacterized protein</fullName>
    </submittedName>
</protein>
<gene>
    <name evidence="1" type="ORF">D4Q52_20530</name>
</gene>
<evidence type="ECO:0000313" key="2">
    <source>
        <dbReference type="Proteomes" id="UP000285523"/>
    </source>
</evidence>
<dbReference type="Proteomes" id="UP000285523">
    <property type="component" value="Unassembled WGS sequence"/>
</dbReference>
<reference evidence="1 2" key="1">
    <citation type="submission" date="2018-09" db="EMBL/GenBank/DDBJ databases">
        <title>Draft genome sequence of Rhodopseudomonas palustris 2.1.18.</title>
        <authorList>
            <person name="Robertson S.L."/>
            <person name="Meyer T.E."/>
            <person name="Kyndt J.A."/>
        </authorList>
    </citation>
    <scope>NUCLEOTIDE SEQUENCE [LARGE SCALE GENOMIC DNA]</scope>
    <source>
        <strain evidence="1 2">2.1.18</strain>
    </source>
</reference>
<evidence type="ECO:0000313" key="1">
    <source>
        <dbReference type="EMBL" id="RJF69372.1"/>
    </source>
</evidence>
<accession>A0A418V0K7</accession>
<comment type="caution">
    <text evidence="1">The sequence shown here is derived from an EMBL/GenBank/DDBJ whole genome shotgun (WGS) entry which is preliminary data.</text>
</comment>
<sequence>MRQMLMREAAQPLRVAAPASGPHVLLVRLRSATPPSGASQAEDGAWADGLMSEGWSVLELEGESDDDVAAAVGDALGQLDDTPSSAEGGPQLIVLADHGLACTAARALIALDQHRAATAACGLATIDAFAEPGFASVAEQLAQQAGVATLWAVSRGARDLRVVTFTHHAARQAGSKDSHFLVLPDSSRELAALAADPQSAFGREFRWLLAPVNSRG</sequence>
<dbReference type="EMBL" id="QYYD01000024">
    <property type="protein sequence ID" value="RJF69372.1"/>
    <property type="molecule type" value="Genomic_DNA"/>
</dbReference>
<name>A0A418V0K7_RHOPL</name>
<dbReference type="RefSeq" id="WP_119858438.1">
    <property type="nucleotide sequence ID" value="NZ_QYYD01000024.1"/>
</dbReference>